<comment type="caution">
    <text evidence="1">The sequence shown here is derived from an EMBL/GenBank/DDBJ whole genome shotgun (WGS) entry which is preliminary data.</text>
</comment>
<name>A0ABQ2AT01_9PSED</name>
<proteinExistence type="predicted"/>
<protein>
    <submittedName>
        <fullName evidence="1">Uncharacterized protein</fullName>
    </submittedName>
</protein>
<dbReference type="EMBL" id="BMDE01000007">
    <property type="protein sequence ID" value="GGH95193.1"/>
    <property type="molecule type" value="Genomic_DNA"/>
</dbReference>
<gene>
    <name evidence="1" type="ORF">GCM10007363_23890</name>
</gene>
<reference evidence="2" key="1">
    <citation type="journal article" date="2019" name="Int. J. Syst. Evol. Microbiol.">
        <title>The Global Catalogue of Microorganisms (GCM) 10K type strain sequencing project: providing services to taxonomists for standard genome sequencing and annotation.</title>
        <authorList>
            <consortium name="The Broad Institute Genomics Platform"/>
            <consortium name="The Broad Institute Genome Sequencing Center for Infectious Disease"/>
            <person name="Wu L."/>
            <person name="Ma J."/>
        </authorList>
    </citation>
    <scope>NUCLEOTIDE SEQUENCE [LARGE SCALE GENOMIC DNA]</scope>
    <source>
        <strain evidence="2">CCM 8778</strain>
    </source>
</reference>
<keyword evidence="2" id="KW-1185">Reference proteome</keyword>
<dbReference type="Proteomes" id="UP000655550">
    <property type="component" value="Unassembled WGS sequence"/>
</dbReference>
<sequence>MLGVQRLGNDPQRGALFYVFAIGFKHSFTLISGPNRLSGTLIQEACTPCAAGRYEPSGQGCAGSIQKKLFSKFYAARRLMRVGETGTPCVANGLWRKTVLVTL</sequence>
<evidence type="ECO:0000313" key="2">
    <source>
        <dbReference type="Proteomes" id="UP000655550"/>
    </source>
</evidence>
<evidence type="ECO:0000313" key="1">
    <source>
        <dbReference type="EMBL" id="GGH95193.1"/>
    </source>
</evidence>
<accession>A0ABQ2AT01</accession>
<organism evidence="1 2">
    <name type="scientific">Pseudomonas fluvialis</name>
    <dbReference type="NCBI Taxonomy" id="1793966"/>
    <lineage>
        <taxon>Bacteria</taxon>
        <taxon>Pseudomonadati</taxon>
        <taxon>Pseudomonadota</taxon>
        <taxon>Gammaproteobacteria</taxon>
        <taxon>Pseudomonadales</taxon>
        <taxon>Pseudomonadaceae</taxon>
        <taxon>Pseudomonas</taxon>
    </lineage>
</organism>